<dbReference type="EMBL" id="JARJLG010000249">
    <property type="protein sequence ID" value="KAJ7723299.1"/>
    <property type="molecule type" value="Genomic_DNA"/>
</dbReference>
<feature type="region of interest" description="Disordered" evidence="4">
    <location>
        <begin position="45"/>
        <end position="65"/>
    </location>
</feature>
<feature type="repeat" description="WD" evidence="3">
    <location>
        <begin position="344"/>
        <end position="385"/>
    </location>
</feature>
<dbReference type="Proteomes" id="UP001215280">
    <property type="component" value="Unassembled WGS sequence"/>
</dbReference>
<dbReference type="PANTHER" id="PTHR19848:SF8">
    <property type="entry name" value="F-BOX AND WD REPEAT DOMAIN CONTAINING 7"/>
    <property type="match status" value="1"/>
</dbReference>
<dbReference type="PANTHER" id="PTHR19848">
    <property type="entry name" value="WD40 REPEAT PROTEIN"/>
    <property type="match status" value="1"/>
</dbReference>
<keyword evidence="2" id="KW-0677">Repeat</keyword>
<dbReference type="SMART" id="SM00320">
    <property type="entry name" value="WD40"/>
    <property type="match status" value="4"/>
</dbReference>
<feature type="repeat" description="WD" evidence="3">
    <location>
        <begin position="260"/>
        <end position="301"/>
    </location>
</feature>
<dbReference type="InterPro" id="IPR024977">
    <property type="entry name" value="Apc4-like_WD40_dom"/>
</dbReference>
<protein>
    <submittedName>
        <fullName evidence="6">WD40-repeat-containing domain protein</fullName>
    </submittedName>
</protein>
<dbReference type="InterPro" id="IPR036322">
    <property type="entry name" value="WD40_repeat_dom_sf"/>
</dbReference>
<evidence type="ECO:0000259" key="5">
    <source>
        <dbReference type="Pfam" id="PF12894"/>
    </source>
</evidence>
<dbReference type="InterPro" id="IPR015943">
    <property type="entry name" value="WD40/YVTN_repeat-like_dom_sf"/>
</dbReference>
<organism evidence="6 7">
    <name type="scientific">Mycena maculata</name>
    <dbReference type="NCBI Taxonomy" id="230809"/>
    <lineage>
        <taxon>Eukaryota</taxon>
        <taxon>Fungi</taxon>
        <taxon>Dikarya</taxon>
        <taxon>Basidiomycota</taxon>
        <taxon>Agaricomycotina</taxon>
        <taxon>Agaricomycetes</taxon>
        <taxon>Agaricomycetidae</taxon>
        <taxon>Agaricales</taxon>
        <taxon>Marasmiineae</taxon>
        <taxon>Mycenaceae</taxon>
        <taxon>Mycena</taxon>
    </lineage>
</organism>
<evidence type="ECO:0000313" key="6">
    <source>
        <dbReference type="EMBL" id="KAJ7723299.1"/>
    </source>
</evidence>
<evidence type="ECO:0000256" key="2">
    <source>
        <dbReference type="ARBA" id="ARBA00022737"/>
    </source>
</evidence>
<feature type="domain" description="Anaphase-promoting complex subunit 4-like WD40" evidence="5">
    <location>
        <begin position="313"/>
        <end position="388"/>
    </location>
</feature>
<dbReference type="Gene3D" id="2.130.10.10">
    <property type="entry name" value="YVTN repeat-like/Quinoprotein amine dehydrogenase"/>
    <property type="match status" value="2"/>
</dbReference>
<keyword evidence="7" id="KW-1185">Reference proteome</keyword>
<dbReference type="AlphaFoldDB" id="A0AAD7HMD7"/>
<gene>
    <name evidence="6" type="ORF">DFH07DRAFT_897695</name>
</gene>
<dbReference type="Pfam" id="PF12894">
    <property type="entry name" value="ANAPC4_WD40"/>
    <property type="match status" value="1"/>
</dbReference>
<comment type="caution">
    <text evidence="6">The sequence shown here is derived from an EMBL/GenBank/DDBJ whole genome shotgun (WGS) entry which is preliminary data.</text>
</comment>
<sequence>MDGSRIRVIQGSELDPSHPSWALGRSTRTAHSQQLKERKFHTRLRVPSSSPHLDMTTRDGVPPASDPWVTELTRISVDNDTFKVATLSPNNAFIATVVQVTDICVYDVATSQLLHTFRGHTGHIAHLEFHPGGRKLVSSSSPSGLEREGQVRMWDLDAPDQCLDDLEATAETATAAAAPILLRRWAKEDLESAELQKKISELLFAAQIAVDVRNGRAFLGEFAPFDARAFSCDGRSLLYLPDRKTVAVLDVGTFTERFRLSGHTDGIMWAETSPNDTLVATSSWDRTVRIWSMESGESIRVLEGATGQSWSGAFSPDGELVAAGSGDQMVRIWRVDTGELLHTLSGFRGWVRTLSFSPDGIRLAAGASKGALRIFNVESGECEQSWQVDFGNNRSAPSFIELRSVQYTSRGDLFFCSTEGRIFGYRASDNLKWEFFESQVYGSLEASIDGTKLTAALRGNVVVWNIE</sequence>
<dbReference type="CDD" id="cd00200">
    <property type="entry name" value="WD40"/>
    <property type="match status" value="1"/>
</dbReference>
<accession>A0AAD7HMD7</accession>
<dbReference type="PROSITE" id="PS50294">
    <property type="entry name" value="WD_REPEATS_REGION"/>
    <property type="match status" value="2"/>
</dbReference>
<dbReference type="InterPro" id="IPR001680">
    <property type="entry name" value="WD40_rpt"/>
</dbReference>
<feature type="repeat" description="WD" evidence="3">
    <location>
        <begin position="302"/>
        <end position="343"/>
    </location>
</feature>
<dbReference type="SUPFAM" id="SSF50978">
    <property type="entry name" value="WD40 repeat-like"/>
    <property type="match status" value="1"/>
</dbReference>
<evidence type="ECO:0000256" key="1">
    <source>
        <dbReference type="ARBA" id="ARBA00022574"/>
    </source>
</evidence>
<proteinExistence type="predicted"/>
<evidence type="ECO:0000256" key="4">
    <source>
        <dbReference type="SAM" id="MobiDB-lite"/>
    </source>
</evidence>
<dbReference type="Pfam" id="PF00400">
    <property type="entry name" value="WD40"/>
    <property type="match status" value="2"/>
</dbReference>
<evidence type="ECO:0000256" key="3">
    <source>
        <dbReference type="PROSITE-ProRule" id="PRU00221"/>
    </source>
</evidence>
<name>A0AAD7HMD7_9AGAR</name>
<evidence type="ECO:0000313" key="7">
    <source>
        <dbReference type="Proteomes" id="UP001215280"/>
    </source>
</evidence>
<dbReference type="PROSITE" id="PS50082">
    <property type="entry name" value="WD_REPEATS_2"/>
    <property type="match status" value="3"/>
</dbReference>
<keyword evidence="1 3" id="KW-0853">WD repeat</keyword>
<reference evidence="6" key="1">
    <citation type="submission" date="2023-03" db="EMBL/GenBank/DDBJ databases">
        <title>Massive genome expansion in bonnet fungi (Mycena s.s.) driven by repeated elements and novel gene families across ecological guilds.</title>
        <authorList>
            <consortium name="Lawrence Berkeley National Laboratory"/>
            <person name="Harder C.B."/>
            <person name="Miyauchi S."/>
            <person name="Viragh M."/>
            <person name="Kuo A."/>
            <person name="Thoen E."/>
            <person name="Andreopoulos B."/>
            <person name="Lu D."/>
            <person name="Skrede I."/>
            <person name="Drula E."/>
            <person name="Henrissat B."/>
            <person name="Morin E."/>
            <person name="Kohler A."/>
            <person name="Barry K."/>
            <person name="LaButti K."/>
            <person name="Morin E."/>
            <person name="Salamov A."/>
            <person name="Lipzen A."/>
            <person name="Mereny Z."/>
            <person name="Hegedus B."/>
            <person name="Baldrian P."/>
            <person name="Stursova M."/>
            <person name="Weitz H."/>
            <person name="Taylor A."/>
            <person name="Grigoriev I.V."/>
            <person name="Nagy L.G."/>
            <person name="Martin F."/>
            <person name="Kauserud H."/>
        </authorList>
    </citation>
    <scope>NUCLEOTIDE SEQUENCE</scope>
    <source>
        <strain evidence="6">CBHHK188m</strain>
    </source>
</reference>